<dbReference type="NCBIfam" id="TIGR00441">
    <property type="entry name" value="gmhA"/>
    <property type="match status" value="1"/>
</dbReference>
<keyword evidence="6 9" id="KW-0862">Zinc</keyword>
<comment type="function">
    <text evidence="9">Catalyzes the isomerization of sedoheptulose 7-phosphate in D-glycero-D-manno-heptose 7-phosphate.</text>
</comment>
<comment type="miscellaneous">
    <text evidence="9">The reaction produces a racemic mixture of D-glycero-alpha-D-manno-heptose 7-phosphate and D-glycero-beta-D-manno-heptose 7-phosphate.</text>
</comment>
<evidence type="ECO:0000256" key="7">
    <source>
        <dbReference type="ARBA" id="ARBA00023235"/>
    </source>
</evidence>
<dbReference type="RefSeq" id="WP_022161208.1">
    <property type="nucleotide sequence ID" value="NZ_BAABYK010000001.1"/>
</dbReference>
<comment type="pathway">
    <text evidence="9">Carbohydrate biosynthesis; D-glycero-D-manno-heptose 7-phosphate biosynthesis; D-glycero-alpha-D-manno-heptose 7-phosphate and D-glycero-beta-D-manno-heptose 7-phosphate from sedoheptulose 7-phosphate: step 1/1.</text>
</comment>
<accession>A0A412TU64</accession>
<feature type="binding site" evidence="9">
    <location>
        <position position="63"/>
    </location>
    <ligand>
        <name>Zn(2+)</name>
        <dbReference type="ChEBI" id="CHEBI:29105"/>
    </ligand>
</feature>
<keyword evidence="4 9" id="KW-0963">Cytoplasm</keyword>
<organism evidence="11 12">
    <name type="scientific">Odoribacter splanchnicus</name>
    <dbReference type="NCBI Taxonomy" id="28118"/>
    <lineage>
        <taxon>Bacteria</taxon>
        <taxon>Pseudomonadati</taxon>
        <taxon>Bacteroidota</taxon>
        <taxon>Bacteroidia</taxon>
        <taxon>Bacteroidales</taxon>
        <taxon>Odoribacteraceae</taxon>
        <taxon>Odoribacter</taxon>
    </lineage>
</organism>
<evidence type="ECO:0000256" key="6">
    <source>
        <dbReference type="ARBA" id="ARBA00022833"/>
    </source>
</evidence>
<dbReference type="PANTHER" id="PTHR30390:SF7">
    <property type="entry name" value="PHOSPHOHEPTOSE ISOMERASE"/>
    <property type="match status" value="1"/>
</dbReference>
<keyword evidence="8 9" id="KW-0119">Carbohydrate metabolism</keyword>
<dbReference type="SUPFAM" id="SSF53697">
    <property type="entry name" value="SIS domain"/>
    <property type="match status" value="1"/>
</dbReference>
<feature type="binding site" evidence="9">
    <location>
        <position position="63"/>
    </location>
    <ligand>
        <name>substrate</name>
    </ligand>
</feature>
<comment type="caution">
    <text evidence="11">The sequence shown here is derived from an EMBL/GenBank/DDBJ whole genome shotgun (WGS) entry which is preliminary data.</text>
</comment>
<evidence type="ECO:0000313" key="12">
    <source>
        <dbReference type="Proteomes" id="UP000284243"/>
    </source>
</evidence>
<dbReference type="UniPathway" id="UPA00041">
    <property type="reaction ID" value="UER00436"/>
</dbReference>
<dbReference type="GO" id="GO:0005975">
    <property type="term" value="P:carbohydrate metabolic process"/>
    <property type="evidence" value="ECO:0007669"/>
    <property type="project" value="UniProtKB-UniRule"/>
</dbReference>
<dbReference type="InterPro" id="IPR046348">
    <property type="entry name" value="SIS_dom_sf"/>
</dbReference>
<dbReference type="InterPro" id="IPR001347">
    <property type="entry name" value="SIS_dom"/>
</dbReference>
<evidence type="ECO:0000259" key="10">
    <source>
        <dbReference type="PROSITE" id="PS51464"/>
    </source>
</evidence>
<comment type="catalytic activity">
    <reaction evidence="1 9">
        <text>2 D-sedoheptulose 7-phosphate = D-glycero-alpha-D-manno-heptose 7-phosphate + D-glycero-beta-D-manno-heptose 7-phosphate</text>
        <dbReference type="Rhea" id="RHEA:27489"/>
        <dbReference type="ChEBI" id="CHEBI:57483"/>
        <dbReference type="ChEBI" id="CHEBI:60203"/>
        <dbReference type="ChEBI" id="CHEBI:60204"/>
        <dbReference type="EC" id="5.3.1.28"/>
    </reaction>
</comment>
<comment type="similarity">
    <text evidence="3 9">Belongs to the SIS family. GmhA subfamily.</text>
</comment>
<name>A0A412TU64_9BACT</name>
<gene>
    <name evidence="9" type="primary">gmhA</name>
    <name evidence="11" type="ORF">DWW57_05175</name>
</gene>
<dbReference type="PROSITE" id="PS51464">
    <property type="entry name" value="SIS"/>
    <property type="match status" value="1"/>
</dbReference>
<feature type="binding site" evidence="9">
    <location>
        <position position="59"/>
    </location>
    <ligand>
        <name>Zn(2+)</name>
        <dbReference type="ChEBI" id="CHEBI:29105"/>
    </ligand>
</feature>
<dbReference type="PANTHER" id="PTHR30390">
    <property type="entry name" value="SEDOHEPTULOSE 7-PHOSPHATE ISOMERASE / DNAA INITIATOR-ASSOCIATING FACTOR FOR REPLICATION INITIATION"/>
    <property type="match status" value="1"/>
</dbReference>
<protein>
    <recommendedName>
        <fullName evidence="9">Phosphoheptose isomerase</fullName>
        <ecNumber evidence="9">5.3.1.28</ecNumber>
    </recommendedName>
    <alternativeName>
        <fullName evidence="9">Sedoheptulose 7-phosphate isomerase</fullName>
    </alternativeName>
</protein>
<feature type="binding site" evidence="9">
    <location>
        <position position="170"/>
    </location>
    <ligand>
        <name>substrate</name>
    </ligand>
</feature>
<feature type="binding site" evidence="9">
    <location>
        <begin position="91"/>
        <end position="92"/>
    </location>
    <ligand>
        <name>substrate</name>
    </ligand>
</feature>
<dbReference type="AlphaFoldDB" id="A0A412TU64"/>
<evidence type="ECO:0000256" key="2">
    <source>
        <dbReference type="ARBA" id="ARBA00004496"/>
    </source>
</evidence>
<dbReference type="InterPro" id="IPR050099">
    <property type="entry name" value="SIS_GmhA/DiaA_subfam"/>
</dbReference>
<evidence type="ECO:0000256" key="3">
    <source>
        <dbReference type="ARBA" id="ARBA00009894"/>
    </source>
</evidence>
<proteinExistence type="inferred from homology"/>
<feature type="binding site" evidence="9">
    <location>
        <begin position="117"/>
        <end position="119"/>
    </location>
    <ligand>
        <name>substrate</name>
    </ligand>
</feature>
<dbReference type="GO" id="GO:0097367">
    <property type="term" value="F:carbohydrate derivative binding"/>
    <property type="evidence" value="ECO:0007669"/>
    <property type="project" value="InterPro"/>
</dbReference>
<reference evidence="11 12" key="1">
    <citation type="submission" date="2018-08" db="EMBL/GenBank/DDBJ databases">
        <title>A genome reference for cultivated species of the human gut microbiota.</title>
        <authorList>
            <person name="Zou Y."/>
            <person name="Xue W."/>
            <person name="Luo G."/>
        </authorList>
    </citation>
    <scope>NUCLEOTIDE SEQUENCE [LARGE SCALE GENOMIC DNA]</scope>
    <source>
        <strain evidence="11 12">AF16-14</strain>
    </source>
</reference>
<keyword evidence="5 9" id="KW-0479">Metal-binding</keyword>
<evidence type="ECO:0000256" key="9">
    <source>
        <dbReference type="HAMAP-Rule" id="MF_00067"/>
    </source>
</evidence>
<sequence length="193" mass="21222">MDLIKNSFLEAQQVLEAFISDEKNLGQVKNAGDLLVDMFRQGGKVFSCGNGGSLCDAMHFAEELTGRFRHERAALPAIAIADPSHFTCVSNDMSFDSVFSKYLEALGNRGDVLLAISTSGNSSNILQAIDTAHVKGMKVIGLTGKTGGKMKEKCDITIVVPWNKYSDRIQEIHIKIIHILIEYIEQALFNTNK</sequence>
<feature type="binding site" evidence="9">
    <location>
        <position position="122"/>
    </location>
    <ligand>
        <name>substrate</name>
    </ligand>
</feature>
<evidence type="ECO:0000256" key="1">
    <source>
        <dbReference type="ARBA" id="ARBA00000348"/>
    </source>
</evidence>
<dbReference type="CDD" id="cd05006">
    <property type="entry name" value="SIS_GmhA"/>
    <property type="match status" value="1"/>
</dbReference>
<feature type="binding site" evidence="9">
    <location>
        <begin position="50"/>
        <end position="52"/>
    </location>
    <ligand>
        <name>substrate</name>
    </ligand>
</feature>
<evidence type="ECO:0000313" key="11">
    <source>
        <dbReference type="EMBL" id="RGU57358.1"/>
    </source>
</evidence>
<evidence type="ECO:0000256" key="8">
    <source>
        <dbReference type="ARBA" id="ARBA00023277"/>
    </source>
</evidence>
<dbReference type="EC" id="5.3.1.28" evidence="9"/>
<dbReference type="GO" id="GO:2001061">
    <property type="term" value="P:D-glycero-D-manno-heptose 7-phosphate biosynthetic process"/>
    <property type="evidence" value="ECO:0007669"/>
    <property type="project" value="UniProtKB-UniPathway"/>
</dbReference>
<dbReference type="GO" id="GO:0008270">
    <property type="term" value="F:zinc ion binding"/>
    <property type="evidence" value="ECO:0007669"/>
    <property type="project" value="UniProtKB-UniRule"/>
</dbReference>
<dbReference type="NCBIfam" id="NF001628">
    <property type="entry name" value="PRK00414.1"/>
    <property type="match status" value="1"/>
</dbReference>
<dbReference type="InterPro" id="IPR004515">
    <property type="entry name" value="Phosphoheptose_Isoase"/>
</dbReference>
<dbReference type="EMBL" id="QRYC01000005">
    <property type="protein sequence ID" value="RGU57358.1"/>
    <property type="molecule type" value="Genomic_DNA"/>
</dbReference>
<dbReference type="Proteomes" id="UP000284243">
    <property type="component" value="Unassembled WGS sequence"/>
</dbReference>
<evidence type="ECO:0000256" key="4">
    <source>
        <dbReference type="ARBA" id="ARBA00022490"/>
    </source>
</evidence>
<feature type="binding site" evidence="9">
    <location>
        <position position="178"/>
    </location>
    <ligand>
        <name>Zn(2+)</name>
        <dbReference type="ChEBI" id="CHEBI:29105"/>
    </ligand>
</feature>
<comment type="subcellular location">
    <subcellularLocation>
        <location evidence="2 9">Cytoplasm</location>
    </subcellularLocation>
</comment>
<evidence type="ECO:0000256" key="5">
    <source>
        <dbReference type="ARBA" id="ARBA00022723"/>
    </source>
</evidence>
<dbReference type="GO" id="GO:0005737">
    <property type="term" value="C:cytoplasm"/>
    <property type="evidence" value="ECO:0007669"/>
    <property type="project" value="UniProtKB-SubCell"/>
</dbReference>
<keyword evidence="7 9" id="KW-0413">Isomerase</keyword>
<dbReference type="Gene3D" id="3.40.50.10490">
    <property type="entry name" value="Glucose-6-phosphate isomerase like protein, domain 1"/>
    <property type="match status" value="1"/>
</dbReference>
<dbReference type="InterPro" id="IPR035461">
    <property type="entry name" value="GmhA/DiaA"/>
</dbReference>
<feature type="binding site" evidence="9">
    <location>
        <position position="170"/>
    </location>
    <ligand>
        <name>Zn(2+)</name>
        <dbReference type="ChEBI" id="CHEBI:29105"/>
    </ligand>
</feature>
<comment type="cofactor">
    <cofactor evidence="9">
        <name>Zn(2+)</name>
        <dbReference type="ChEBI" id="CHEBI:29105"/>
    </cofactor>
    <text evidence="9">Binds 1 zinc ion per subunit.</text>
</comment>
<dbReference type="Pfam" id="PF13580">
    <property type="entry name" value="SIS_2"/>
    <property type="match status" value="1"/>
</dbReference>
<dbReference type="GO" id="GO:0008968">
    <property type="term" value="F:D-sedoheptulose 7-phosphate isomerase activity"/>
    <property type="evidence" value="ECO:0007669"/>
    <property type="project" value="UniProtKB-UniRule"/>
</dbReference>
<feature type="domain" description="SIS" evidence="10">
    <location>
        <begin position="35"/>
        <end position="193"/>
    </location>
</feature>
<dbReference type="HAMAP" id="MF_00067">
    <property type="entry name" value="GmhA"/>
    <property type="match status" value="1"/>
</dbReference>